<organism evidence="3 4">
    <name type="scientific">Spodoptera exigua</name>
    <name type="common">Beet armyworm</name>
    <name type="synonym">Noctua fulgens</name>
    <dbReference type="NCBI Taxonomy" id="7107"/>
    <lineage>
        <taxon>Eukaryota</taxon>
        <taxon>Metazoa</taxon>
        <taxon>Ecdysozoa</taxon>
        <taxon>Arthropoda</taxon>
        <taxon>Hexapoda</taxon>
        <taxon>Insecta</taxon>
        <taxon>Pterygota</taxon>
        <taxon>Neoptera</taxon>
        <taxon>Endopterygota</taxon>
        <taxon>Lepidoptera</taxon>
        <taxon>Glossata</taxon>
        <taxon>Ditrysia</taxon>
        <taxon>Noctuoidea</taxon>
        <taxon>Noctuidae</taxon>
        <taxon>Amphipyrinae</taxon>
        <taxon>Spodoptera</taxon>
    </lineage>
</organism>
<feature type="domain" description="(+)RNA virus helicase C-terminal" evidence="2">
    <location>
        <begin position="242"/>
        <end position="562"/>
    </location>
</feature>
<feature type="region of interest" description="Disordered" evidence="1">
    <location>
        <begin position="96"/>
        <end position="115"/>
    </location>
</feature>
<dbReference type="InterPro" id="IPR012337">
    <property type="entry name" value="RNaseH-like_sf"/>
</dbReference>
<feature type="compositionally biased region" description="Basic and acidic residues" evidence="1">
    <location>
        <begin position="35"/>
        <end position="49"/>
    </location>
</feature>
<name>A0A835GRD4_SPOEX</name>
<dbReference type="SUPFAM" id="SSF52540">
    <property type="entry name" value="P-loop containing nucleoside triphosphate hydrolases"/>
    <property type="match status" value="1"/>
</dbReference>
<dbReference type="GO" id="GO:0005524">
    <property type="term" value="F:ATP binding"/>
    <property type="evidence" value="ECO:0007669"/>
    <property type="project" value="InterPro"/>
</dbReference>
<accession>A0A835GRD4</accession>
<dbReference type="GO" id="GO:0003676">
    <property type="term" value="F:nucleic acid binding"/>
    <property type="evidence" value="ECO:0007669"/>
    <property type="project" value="InterPro"/>
</dbReference>
<evidence type="ECO:0000256" key="1">
    <source>
        <dbReference type="SAM" id="MobiDB-lite"/>
    </source>
</evidence>
<dbReference type="CDD" id="cd09276">
    <property type="entry name" value="Rnase_HI_RT_non_LTR"/>
    <property type="match status" value="1"/>
</dbReference>
<dbReference type="Gene3D" id="3.30.420.10">
    <property type="entry name" value="Ribonuclease H-like superfamily/Ribonuclease H"/>
    <property type="match status" value="1"/>
</dbReference>
<evidence type="ECO:0000313" key="3">
    <source>
        <dbReference type="EMBL" id="KAF9422272.1"/>
    </source>
</evidence>
<dbReference type="PROSITE" id="PS51657">
    <property type="entry name" value="PSRV_HELICASE"/>
    <property type="match status" value="1"/>
</dbReference>
<feature type="region of interest" description="Disordered" evidence="1">
    <location>
        <begin position="712"/>
        <end position="732"/>
    </location>
</feature>
<dbReference type="InterPro" id="IPR036397">
    <property type="entry name" value="RNaseH_sf"/>
</dbReference>
<dbReference type="InterPro" id="IPR027351">
    <property type="entry name" value="(+)RNA_virus_helicase_core_dom"/>
</dbReference>
<evidence type="ECO:0000259" key="2">
    <source>
        <dbReference type="PROSITE" id="PS51657"/>
    </source>
</evidence>
<feature type="region of interest" description="Disordered" evidence="1">
    <location>
        <begin position="1"/>
        <end position="61"/>
    </location>
</feature>
<feature type="compositionally biased region" description="Basic and acidic residues" evidence="1">
    <location>
        <begin position="717"/>
        <end position="726"/>
    </location>
</feature>
<dbReference type="SUPFAM" id="SSF53098">
    <property type="entry name" value="Ribonuclease H-like"/>
    <property type="match status" value="1"/>
</dbReference>
<proteinExistence type="predicted"/>
<dbReference type="Gene3D" id="3.40.50.300">
    <property type="entry name" value="P-loop containing nucleotide triphosphate hydrolases"/>
    <property type="match status" value="2"/>
</dbReference>
<dbReference type="Pfam" id="PF01443">
    <property type="entry name" value="Viral_helicase1"/>
    <property type="match status" value="1"/>
</dbReference>
<comment type="caution">
    <text evidence="3">The sequence shown here is derived from an EMBL/GenBank/DDBJ whole genome shotgun (WGS) entry which is preliminary data.</text>
</comment>
<dbReference type="AlphaFoldDB" id="A0A835GRD4"/>
<gene>
    <name evidence="3" type="ORF">HW555_002081</name>
</gene>
<protein>
    <recommendedName>
        <fullName evidence="2">(+)RNA virus helicase C-terminal domain-containing protein</fullName>
    </recommendedName>
</protein>
<dbReference type="Proteomes" id="UP000648187">
    <property type="component" value="Unassembled WGS sequence"/>
</dbReference>
<sequence>MRGENLSFLKAPKDSAAGRTNPSIDPSGQSASDRAQQRADAGRAAEEQGKTGSPDDGAKNKSRLKAIGSFLRNLLPGPSRANPSITQERAVADFFKKKAKEPAPPRVTLTRADKGHVTPPTYTEVAGAADHMRNAFLEYIAIVRATKEVNLRTCRKIMQTYQRQTEGLLRVLLEEAGAAIYDNDTSQVIAGEMSGSYMAAYSDTCGFVALDKDRTERSGTTTFKTPQGHPTVVTAKCTKIMLDDRILEMASSISGPPDRPAGQGGWAVPSVRWINGVPGCGKTTWVVENFDEEKEVIATTTTEAAKQLKERLRGSLGDRTNTKVRTMASILANGFKANETYYRLTVDEALMNHFGAIVMAARLAGAREVVLVGDVNQLPFLDRENLFTMRYSRPVSVAGITQELLCTRRSPMDVALALSEIYSGIYSSKTALSTVHSLRAEGYTGAQIPAAAQNTLFLVHTQEEKALLIDQGYGAGEGSRTLTIHEAQGLTYDSVIIINTKSRKLAIHNSIPHAVVAVSRHTSSCVYYSDDADDATGRFVRKAMAATTKMVIDYNLKAAIQHRDETLATEELLMTAQAKGVSVALVQEPYVGRTEDLTPETQEAHNITGPQIYTDGSKIEGKVGAAVTWWENGEDTFGLEPHNTVFQSEMYALFRAVKMARESRVASVSILSDSRSSLDLLRSPRLSRSQGQQNPKWAAICAYHTKNTTEHSSNTRWRWDGKEETSRIATAA</sequence>
<evidence type="ECO:0000313" key="4">
    <source>
        <dbReference type="Proteomes" id="UP000648187"/>
    </source>
</evidence>
<dbReference type="InterPro" id="IPR027417">
    <property type="entry name" value="P-loop_NTPase"/>
</dbReference>
<reference evidence="3" key="1">
    <citation type="submission" date="2020-08" db="EMBL/GenBank/DDBJ databases">
        <title>Spodoptera exigua strain:BAW_Kor-Di-RS1 Genome sequencing and assembly.</title>
        <authorList>
            <person name="Kim J."/>
            <person name="Nam H.Y."/>
            <person name="Kwon M."/>
            <person name="Choi J.H."/>
            <person name="Cho S.R."/>
            <person name="Kim G.-H."/>
        </authorList>
    </citation>
    <scope>NUCLEOTIDE SEQUENCE</scope>
    <source>
        <strain evidence="3">BAW_Kor-Di-RS1</strain>
        <tissue evidence="3">Whole-body</tissue>
    </source>
</reference>
<keyword evidence="4" id="KW-1185">Reference proteome</keyword>
<dbReference type="EMBL" id="JACKWZ010000018">
    <property type="protein sequence ID" value="KAF9422272.1"/>
    <property type="molecule type" value="Genomic_DNA"/>
</dbReference>